<dbReference type="Gene3D" id="3.30.40.10">
    <property type="entry name" value="Zinc/RING finger domain, C3HC4 (zinc finger)"/>
    <property type="match status" value="1"/>
</dbReference>
<dbReference type="InterPro" id="IPR013083">
    <property type="entry name" value="Znf_RING/FYVE/PHD"/>
</dbReference>
<dbReference type="PROSITE" id="PS50119">
    <property type="entry name" value="ZF_BBOX"/>
    <property type="match status" value="2"/>
</dbReference>
<feature type="compositionally biased region" description="Basic and acidic residues" evidence="5">
    <location>
        <begin position="8"/>
        <end position="17"/>
    </location>
</feature>
<dbReference type="PROSITE" id="PS50089">
    <property type="entry name" value="ZF_RING_2"/>
    <property type="match status" value="1"/>
</dbReference>
<reference evidence="8 9" key="1">
    <citation type="submission" date="2018-04" db="EMBL/GenBank/DDBJ databases">
        <title>The genome of golden apple snail Pomacea canaliculata provides insight into stress tolerance and invasive adaptation.</title>
        <authorList>
            <person name="Liu C."/>
            <person name="Liu B."/>
            <person name="Ren Y."/>
            <person name="Zhang Y."/>
            <person name="Wang H."/>
            <person name="Li S."/>
            <person name="Jiang F."/>
            <person name="Yin L."/>
            <person name="Zhang G."/>
            <person name="Qian W."/>
            <person name="Fan W."/>
        </authorList>
    </citation>
    <scope>NUCLEOTIDE SEQUENCE [LARGE SCALE GENOMIC DNA]</scope>
    <source>
        <strain evidence="8">SZHN2017</strain>
        <tissue evidence="8">Muscle</tissue>
    </source>
</reference>
<feature type="region of interest" description="Disordered" evidence="5">
    <location>
        <begin position="395"/>
        <end position="417"/>
    </location>
</feature>
<evidence type="ECO:0000256" key="4">
    <source>
        <dbReference type="PROSITE-ProRule" id="PRU00024"/>
    </source>
</evidence>
<evidence type="ECO:0008006" key="10">
    <source>
        <dbReference type="Google" id="ProtNLM"/>
    </source>
</evidence>
<dbReference type="GO" id="GO:0008270">
    <property type="term" value="F:zinc ion binding"/>
    <property type="evidence" value="ECO:0007669"/>
    <property type="project" value="UniProtKB-KW"/>
</dbReference>
<dbReference type="InterPro" id="IPR017907">
    <property type="entry name" value="Znf_RING_CS"/>
</dbReference>
<accession>A0A2T7NLM7</accession>
<dbReference type="PROSITE" id="PS00518">
    <property type="entry name" value="ZF_RING_1"/>
    <property type="match status" value="1"/>
</dbReference>
<feature type="domain" description="B box-type" evidence="7">
    <location>
        <begin position="135"/>
        <end position="181"/>
    </location>
</feature>
<dbReference type="SUPFAM" id="SSF57845">
    <property type="entry name" value="B-box zinc-binding domain"/>
    <property type="match status" value="1"/>
</dbReference>
<dbReference type="AlphaFoldDB" id="A0A2T7NLM7"/>
<evidence type="ECO:0000256" key="3">
    <source>
        <dbReference type="ARBA" id="ARBA00022833"/>
    </source>
</evidence>
<dbReference type="EMBL" id="PZQS01000011">
    <property type="protein sequence ID" value="PVD22072.1"/>
    <property type="molecule type" value="Genomic_DNA"/>
</dbReference>
<dbReference type="PANTHER" id="PTHR25462">
    <property type="entry name" value="BONUS, ISOFORM C-RELATED"/>
    <property type="match status" value="1"/>
</dbReference>
<feature type="domain" description="B box-type" evidence="7">
    <location>
        <begin position="192"/>
        <end position="226"/>
    </location>
</feature>
<dbReference type="Pfam" id="PF00643">
    <property type="entry name" value="zf-B_box"/>
    <property type="match status" value="1"/>
</dbReference>
<keyword evidence="2 4" id="KW-0863">Zinc-finger</keyword>
<feature type="domain" description="RING-type" evidence="6">
    <location>
        <begin position="57"/>
        <end position="97"/>
    </location>
</feature>
<dbReference type="CDD" id="cd19757">
    <property type="entry name" value="Bbox1"/>
    <property type="match status" value="1"/>
</dbReference>
<sequence length="544" mass="60984">MEDSSITDLKEVAKPCDPEAQDPEPQNLESQDPEPQNIEPQHPEPQDLEPQDLETTCPKCHSNFVTPKILPCGHLFCKDCIVSVIDSQMQPCCPRCNNPFFSPAEKEKSSPVILAESLPTDFVMEALARSADLLAHEPLCRVCDDVRAESICLQCRDMLCAVCTNAHKKLSMSSSHEVVSLSTVPVKSLAVTQPLMCRVHTEKQADFFCSDHSVAVCGLCSVKKHRECSQVRELGEEVESADNALNGMTQVLAQVEEKLQHAIGQLNERLHEVDFSEQEDTKSVDDACEYLLKLVKDFQKKLKDKSHDSHEKVRKSLSDVKNGLVKRSEEVTSHKSIVRRAREVAVLPAKIEVSKTLTERINGLDLKVVLDRDVGKDPVTTAKFCEEVVTKVKKELTEEDDPPRTSRDHNPPISPISPWGPWRGHDVAYFEGCVVTSYEPLQPNTLYQIRLDENSKRSHMYYGVSGNDSASGERKGLVFAAWRQVSTEGSVAGLMIDSLNHLHFYLDGEDIGTETKGIPRPCYALVKFKHQMKVTWLPLDRKFD</sequence>
<dbReference type="GO" id="GO:0005654">
    <property type="term" value="C:nucleoplasm"/>
    <property type="evidence" value="ECO:0007669"/>
    <property type="project" value="TreeGrafter"/>
</dbReference>
<evidence type="ECO:0000313" key="8">
    <source>
        <dbReference type="EMBL" id="PVD22072.1"/>
    </source>
</evidence>
<keyword evidence="9" id="KW-1185">Reference proteome</keyword>
<dbReference type="GO" id="GO:0061630">
    <property type="term" value="F:ubiquitin protein ligase activity"/>
    <property type="evidence" value="ECO:0007669"/>
    <property type="project" value="TreeGrafter"/>
</dbReference>
<dbReference type="Gene3D" id="2.60.120.920">
    <property type="match status" value="1"/>
</dbReference>
<feature type="compositionally biased region" description="Basic and acidic residues" evidence="5">
    <location>
        <begin position="395"/>
        <end position="410"/>
    </location>
</feature>
<dbReference type="Gene3D" id="3.30.160.60">
    <property type="entry name" value="Classic Zinc Finger"/>
    <property type="match status" value="1"/>
</dbReference>
<evidence type="ECO:0000313" key="9">
    <source>
        <dbReference type="Proteomes" id="UP000245119"/>
    </source>
</evidence>
<dbReference type="OMA" id="CISSHIT"/>
<dbReference type="OrthoDB" id="111250at2759"/>
<dbReference type="InterPro" id="IPR047153">
    <property type="entry name" value="TRIM45/56/19-like"/>
</dbReference>
<name>A0A2T7NLM7_POMCA</name>
<evidence type="ECO:0000259" key="7">
    <source>
        <dbReference type="PROSITE" id="PS50119"/>
    </source>
</evidence>
<organism evidence="8 9">
    <name type="scientific">Pomacea canaliculata</name>
    <name type="common">Golden apple snail</name>
    <dbReference type="NCBI Taxonomy" id="400727"/>
    <lineage>
        <taxon>Eukaryota</taxon>
        <taxon>Metazoa</taxon>
        <taxon>Spiralia</taxon>
        <taxon>Lophotrochozoa</taxon>
        <taxon>Mollusca</taxon>
        <taxon>Gastropoda</taxon>
        <taxon>Caenogastropoda</taxon>
        <taxon>Architaenioglossa</taxon>
        <taxon>Ampullarioidea</taxon>
        <taxon>Ampullariidae</taxon>
        <taxon>Pomacea</taxon>
    </lineage>
</organism>
<evidence type="ECO:0000259" key="6">
    <source>
        <dbReference type="PROSITE" id="PS50089"/>
    </source>
</evidence>
<dbReference type="InterPro" id="IPR018957">
    <property type="entry name" value="Znf_C3HC4_RING-type"/>
</dbReference>
<keyword evidence="3" id="KW-0862">Zinc</keyword>
<dbReference type="Proteomes" id="UP000245119">
    <property type="component" value="Linkage Group LG11"/>
</dbReference>
<dbReference type="PANTHER" id="PTHR25462:SF296">
    <property type="entry name" value="MEIOTIC P26, ISOFORM F"/>
    <property type="match status" value="1"/>
</dbReference>
<keyword evidence="1" id="KW-0479">Metal-binding</keyword>
<evidence type="ECO:0000256" key="5">
    <source>
        <dbReference type="SAM" id="MobiDB-lite"/>
    </source>
</evidence>
<protein>
    <recommendedName>
        <fullName evidence="10">RING-type domain-containing protein</fullName>
    </recommendedName>
</protein>
<dbReference type="InterPro" id="IPR001841">
    <property type="entry name" value="Znf_RING"/>
</dbReference>
<dbReference type="InterPro" id="IPR000315">
    <property type="entry name" value="Znf_B-box"/>
</dbReference>
<dbReference type="SMART" id="SM00336">
    <property type="entry name" value="BBOX"/>
    <property type="match status" value="2"/>
</dbReference>
<dbReference type="InterPro" id="IPR043136">
    <property type="entry name" value="B30.2/SPRY_sf"/>
</dbReference>
<dbReference type="SMART" id="SM00184">
    <property type="entry name" value="RING"/>
    <property type="match status" value="1"/>
</dbReference>
<proteinExistence type="predicted"/>
<feature type="region of interest" description="Disordered" evidence="5">
    <location>
        <begin position="1"/>
        <end position="52"/>
    </location>
</feature>
<evidence type="ECO:0000256" key="1">
    <source>
        <dbReference type="ARBA" id="ARBA00022723"/>
    </source>
</evidence>
<dbReference type="CDD" id="cd19756">
    <property type="entry name" value="Bbox2"/>
    <property type="match status" value="1"/>
</dbReference>
<evidence type="ECO:0000256" key="2">
    <source>
        <dbReference type="ARBA" id="ARBA00022771"/>
    </source>
</evidence>
<gene>
    <name evidence="8" type="ORF">C0Q70_17875</name>
</gene>
<dbReference type="Pfam" id="PF00097">
    <property type="entry name" value="zf-C3HC4"/>
    <property type="match status" value="1"/>
</dbReference>
<comment type="caution">
    <text evidence="8">The sequence shown here is derived from an EMBL/GenBank/DDBJ whole genome shotgun (WGS) entry which is preliminary data.</text>
</comment>
<dbReference type="SUPFAM" id="SSF57850">
    <property type="entry name" value="RING/U-box"/>
    <property type="match status" value="1"/>
</dbReference>